<organism evidence="1">
    <name type="scientific">Microplitis mediator bracovirus</name>
    <dbReference type="NCBI Taxonomy" id="1836595"/>
    <lineage>
        <taxon>Viruses</taxon>
        <taxon>Viruses incertae sedis</taxon>
        <taxon>Polydnaviriformidae</taxon>
        <taxon>Bracoviriform</taxon>
    </lineage>
</organism>
<reference evidence="1" key="1">
    <citation type="submission" date="2017-10" db="EMBL/GenBank/DDBJ databases">
        <authorList>
            <person name="Banno H."/>
            <person name="Chua N.-H."/>
        </authorList>
    </citation>
    <scope>NUCLEOTIDE SEQUENCE</scope>
    <source>
        <strain evidence="1">HeBei</strain>
    </source>
</reference>
<accession>A0A2I6SGT8</accession>
<gene>
    <name evidence="1" type="ORF">MmBV_CKP1</name>
</gene>
<evidence type="ECO:0000313" key="1">
    <source>
        <dbReference type="EMBL" id="AUO16799.1"/>
    </source>
</evidence>
<dbReference type="EMBL" id="MG384814">
    <property type="protein sequence ID" value="AUO16799.1"/>
    <property type="molecule type" value="Genomic_DNA"/>
</dbReference>
<proteinExistence type="predicted"/>
<protein>
    <submittedName>
        <fullName evidence="1">Uncharacterized protein</fullName>
    </submittedName>
</protein>
<sequence length="47" mass="5637">MLLESYTVLFDGVFIELFIQLRNKIRNSNFSNLFYLLLLLCYKIMVS</sequence>
<name>A0A2I6SGT8_9VIRU</name>